<reference evidence="8" key="2">
    <citation type="submission" date="2025-09" db="UniProtKB">
        <authorList>
            <consortium name="Ensembl"/>
        </authorList>
    </citation>
    <scope>IDENTIFICATION</scope>
</reference>
<dbReference type="GO" id="GO:0006829">
    <property type="term" value="P:zinc ion transport"/>
    <property type="evidence" value="ECO:0007669"/>
    <property type="project" value="UniProtKB-KW"/>
</dbReference>
<evidence type="ECO:0000256" key="7">
    <source>
        <dbReference type="SAM" id="Phobius"/>
    </source>
</evidence>
<comment type="similarity">
    <text evidence="2">Belongs to the cation diffusion facilitator (CDF) transporter (TC 2.A.4) family. SLC30A subfamily.</text>
</comment>
<keyword evidence="7" id="KW-0472">Membrane</keyword>
<evidence type="ECO:0000256" key="3">
    <source>
        <dbReference type="ARBA" id="ARBA00022448"/>
    </source>
</evidence>
<dbReference type="PANTHER" id="PTHR46531">
    <property type="entry name" value="ZINC TRANSPORTER 6"/>
    <property type="match status" value="1"/>
</dbReference>
<feature type="transmembrane region" description="Helical" evidence="7">
    <location>
        <begin position="51"/>
        <end position="77"/>
    </location>
</feature>
<organism evidence="8 9">
    <name type="scientific">Pavo cristatus</name>
    <name type="common">Indian peafowl</name>
    <name type="synonym">Blue peafowl</name>
    <dbReference type="NCBI Taxonomy" id="9049"/>
    <lineage>
        <taxon>Eukaryota</taxon>
        <taxon>Metazoa</taxon>
        <taxon>Chordata</taxon>
        <taxon>Craniata</taxon>
        <taxon>Vertebrata</taxon>
        <taxon>Euteleostomi</taxon>
        <taxon>Archelosauria</taxon>
        <taxon>Archosauria</taxon>
        <taxon>Dinosauria</taxon>
        <taxon>Saurischia</taxon>
        <taxon>Theropoda</taxon>
        <taxon>Coelurosauria</taxon>
        <taxon>Aves</taxon>
        <taxon>Neognathae</taxon>
        <taxon>Galloanserae</taxon>
        <taxon>Galliformes</taxon>
        <taxon>Phasianidae</taxon>
        <taxon>Phasianinae</taxon>
        <taxon>Pavo</taxon>
    </lineage>
</organism>
<keyword evidence="7" id="KW-0812">Transmembrane</keyword>
<keyword evidence="9" id="KW-1185">Reference proteome</keyword>
<evidence type="ECO:0000256" key="5">
    <source>
        <dbReference type="ARBA" id="ARBA00022906"/>
    </source>
</evidence>
<comment type="subcellular location">
    <subcellularLocation>
        <location evidence="1">Endomembrane system</location>
        <topology evidence="1">Multi-pass membrane protein</topology>
    </subcellularLocation>
</comment>
<dbReference type="PANTHER" id="PTHR46531:SF1">
    <property type="entry name" value="ZINC TRANSPORTER 6"/>
    <property type="match status" value="1"/>
</dbReference>
<keyword evidence="6" id="KW-0406">Ion transport</keyword>
<keyword evidence="3" id="KW-0813">Transport</keyword>
<proteinExistence type="inferred from homology"/>
<evidence type="ECO:0000256" key="1">
    <source>
        <dbReference type="ARBA" id="ARBA00004127"/>
    </source>
</evidence>
<evidence type="ECO:0000256" key="6">
    <source>
        <dbReference type="ARBA" id="ARBA00023065"/>
    </source>
</evidence>
<accession>A0A8C9FVY2</accession>
<evidence type="ECO:0000256" key="2">
    <source>
        <dbReference type="ARBA" id="ARBA00008873"/>
    </source>
</evidence>
<name>A0A8C9FVY2_PAVCR</name>
<dbReference type="InterPro" id="IPR052005">
    <property type="entry name" value="CDF_SLC30A"/>
</dbReference>
<dbReference type="Ensembl" id="ENSPSTT00000022998.1">
    <property type="protein sequence ID" value="ENSPSTP00000021901.1"/>
    <property type="gene ID" value="ENSPSTG00000016028.1"/>
</dbReference>
<keyword evidence="5" id="KW-0864">Zinc transport</keyword>
<dbReference type="AlphaFoldDB" id="A0A8C9FVY2"/>
<sequence length="88" mass="10330">IFNFLKGTIHLFRKSQRSLVGKLTHEFRLVAADRRVTVLTMIRLLCSFCRLLLCTLHFLILLFFFSLITCLISYWVMVKKPSPVYSFG</sequence>
<evidence type="ECO:0000313" key="8">
    <source>
        <dbReference type="Ensembl" id="ENSPSTP00000021901.1"/>
    </source>
</evidence>
<protein>
    <submittedName>
        <fullName evidence="8">Uncharacterized protein</fullName>
    </submittedName>
</protein>
<dbReference type="Proteomes" id="UP000694428">
    <property type="component" value="Unplaced"/>
</dbReference>
<keyword evidence="7" id="KW-1133">Transmembrane helix</keyword>
<evidence type="ECO:0000313" key="9">
    <source>
        <dbReference type="Proteomes" id="UP000694428"/>
    </source>
</evidence>
<evidence type="ECO:0000256" key="4">
    <source>
        <dbReference type="ARBA" id="ARBA00022833"/>
    </source>
</evidence>
<keyword evidence="4" id="KW-0862">Zinc</keyword>
<reference evidence="8" key="1">
    <citation type="submission" date="2025-08" db="UniProtKB">
        <authorList>
            <consortium name="Ensembl"/>
        </authorList>
    </citation>
    <scope>IDENTIFICATION</scope>
</reference>
<dbReference type="GO" id="GO:0005794">
    <property type="term" value="C:Golgi apparatus"/>
    <property type="evidence" value="ECO:0007669"/>
    <property type="project" value="TreeGrafter"/>
</dbReference>